<dbReference type="Proteomes" id="UP000216433">
    <property type="component" value="Unassembled WGS sequence"/>
</dbReference>
<dbReference type="InterPro" id="IPR001610">
    <property type="entry name" value="PAC"/>
</dbReference>
<reference evidence="2 3" key="1">
    <citation type="submission" date="2017-06" db="EMBL/GenBank/DDBJ databases">
        <title>Genome sequencing and assembly of Stenotrophomonas maltophilia DF07.</title>
        <authorList>
            <person name="Iyer R."/>
        </authorList>
    </citation>
    <scope>NUCLEOTIDE SEQUENCE [LARGE SCALE GENOMIC DNA]</scope>
    <source>
        <strain evidence="2 3">DF07</strain>
    </source>
</reference>
<proteinExistence type="predicted"/>
<dbReference type="InterPro" id="IPR035965">
    <property type="entry name" value="PAS-like_dom_sf"/>
</dbReference>
<evidence type="ECO:0000259" key="1">
    <source>
        <dbReference type="PROSITE" id="PS50112"/>
    </source>
</evidence>
<sequence>MLEHAGDAFVSIDAGGAITEWNKEAEETFGWPRAHVLGLRLDQVLIPAEHREAHNRGFARFLGSGMGPVIGQRIEVIALHRTGRLIPVELSVSALKEGGQWIAHAFLRDISERKASEEKLAASERHLRDIMNN</sequence>
<protein>
    <recommendedName>
        <fullName evidence="1">PAS domain-containing protein</fullName>
    </recommendedName>
</protein>
<comment type="caution">
    <text evidence="2">The sequence shown here is derived from an EMBL/GenBank/DDBJ whole genome shotgun (WGS) entry which is preliminary data.</text>
</comment>
<dbReference type="EMBL" id="NJGC01000093">
    <property type="protein sequence ID" value="PAM65555.1"/>
    <property type="molecule type" value="Genomic_DNA"/>
</dbReference>
<evidence type="ECO:0000313" key="3">
    <source>
        <dbReference type="Proteomes" id="UP000216433"/>
    </source>
</evidence>
<dbReference type="Gene3D" id="3.30.450.20">
    <property type="entry name" value="PAS domain"/>
    <property type="match status" value="1"/>
</dbReference>
<dbReference type="NCBIfam" id="TIGR00229">
    <property type="entry name" value="sensory_box"/>
    <property type="match status" value="1"/>
</dbReference>
<dbReference type="SMART" id="SM00086">
    <property type="entry name" value="PAC"/>
    <property type="match status" value="1"/>
</dbReference>
<dbReference type="InterPro" id="IPR013767">
    <property type="entry name" value="PAS_fold"/>
</dbReference>
<dbReference type="SUPFAM" id="SSF55785">
    <property type="entry name" value="PYP-like sensor domain (PAS domain)"/>
    <property type="match status" value="1"/>
</dbReference>
<feature type="non-terminal residue" evidence="2">
    <location>
        <position position="133"/>
    </location>
</feature>
<accession>A0A270N232</accession>
<dbReference type="GO" id="GO:0006355">
    <property type="term" value="P:regulation of DNA-templated transcription"/>
    <property type="evidence" value="ECO:0007669"/>
    <property type="project" value="InterPro"/>
</dbReference>
<feature type="domain" description="PAS" evidence="1">
    <location>
        <begin position="1"/>
        <end position="65"/>
    </location>
</feature>
<dbReference type="InterPro" id="IPR000014">
    <property type="entry name" value="PAS"/>
</dbReference>
<dbReference type="PROSITE" id="PS50112">
    <property type="entry name" value="PAS"/>
    <property type="match status" value="1"/>
</dbReference>
<dbReference type="AlphaFoldDB" id="A0A270N232"/>
<name>A0A270N232_STEMA</name>
<gene>
    <name evidence="2" type="ORF">CEK00_21360</name>
</gene>
<organism evidence="2 3">
    <name type="scientific">Stenotrophomonas maltophilia</name>
    <name type="common">Pseudomonas maltophilia</name>
    <name type="synonym">Xanthomonas maltophilia</name>
    <dbReference type="NCBI Taxonomy" id="40324"/>
    <lineage>
        <taxon>Bacteria</taxon>
        <taxon>Pseudomonadati</taxon>
        <taxon>Pseudomonadota</taxon>
        <taxon>Gammaproteobacteria</taxon>
        <taxon>Lysobacterales</taxon>
        <taxon>Lysobacteraceae</taxon>
        <taxon>Stenotrophomonas</taxon>
        <taxon>Stenotrophomonas maltophilia group</taxon>
    </lineage>
</organism>
<dbReference type="Pfam" id="PF00989">
    <property type="entry name" value="PAS"/>
    <property type="match status" value="1"/>
</dbReference>
<dbReference type="CDD" id="cd00130">
    <property type="entry name" value="PAS"/>
    <property type="match status" value="1"/>
</dbReference>
<evidence type="ECO:0000313" key="2">
    <source>
        <dbReference type="EMBL" id="PAM65555.1"/>
    </source>
</evidence>